<dbReference type="RefSeq" id="WP_189948927.1">
    <property type="nucleotide sequence ID" value="NZ_BMVG01000001.1"/>
</dbReference>
<protein>
    <submittedName>
        <fullName evidence="2">Uncharacterized protein</fullName>
    </submittedName>
</protein>
<proteinExistence type="predicted"/>
<dbReference type="Proteomes" id="UP000655443">
    <property type="component" value="Unassembled WGS sequence"/>
</dbReference>
<keyword evidence="3" id="KW-1185">Reference proteome</keyword>
<feature type="region of interest" description="Disordered" evidence="1">
    <location>
        <begin position="49"/>
        <end position="98"/>
    </location>
</feature>
<dbReference type="AlphaFoldDB" id="A0A919D0T7"/>
<comment type="caution">
    <text evidence="2">The sequence shown here is derived from an EMBL/GenBank/DDBJ whole genome shotgun (WGS) entry which is preliminary data.</text>
</comment>
<dbReference type="EMBL" id="BMVG01000001">
    <property type="protein sequence ID" value="GHD99478.1"/>
    <property type="molecule type" value="Genomic_DNA"/>
</dbReference>
<feature type="compositionally biased region" description="Basic and acidic residues" evidence="1">
    <location>
        <begin position="75"/>
        <end position="92"/>
    </location>
</feature>
<feature type="compositionally biased region" description="Low complexity" evidence="1">
    <location>
        <begin position="49"/>
        <end position="60"/>
    </location>
</feature>
<reference evidence="2" key="1">
    <citation type="journal article" date="2014" name="Int. J. Syst. Evol. Microbiol.">
        <title>Complete genome sequence of Corynebacterium casei LMG S-19264T (=DSM 44701T), isolated from a smear-ripened cheese.</title>
        <authorList>
            <consortium name="US DOE Joint Genome Institute (JGI-PGF)"/>
            <person name="Walter F."/>
            <person name="Albersmeier A."/>
            <person name="Kalinowski J."/>
            <person name="Ruckert C."/>
        </authorList>
    </citation>
    <scope>NUCLEOTIDE SEQUENCE</scope>
    <source>
        <strain evidence="2">JCM 4714</strain>
    </source>
</reference>
<accession>A0A919D0T7</accession>
<evidence type="ECO:0000313" key="2">
    <source>
        <dbReference type="EMBL" id="GHD99478.1"/>
    </source>
</evidence>
<gene>
    <name evidence="2" type="ORF">GCM10010339_10950</name>
</gene>
<organism evidence="2 3">
    <name type="scientific">Streptomyces alanosinicus</name>
    <dbReference type="NCBI Taxonomy" id="68171"/>
    <lineage>
        <taxon>Bacteria</taxon>
        <taxon>Bacillati</taxon>
        <taxon>Actinomycetota</taxon>
        <taxon>Actinomycetes</taxon>
        <taxon>Kitasatosporales</taxon>
        <taxon>Streptomycetaceae</taxon>
        <taxon>Streptomyces</taxon>
    </lineage>
</organism>
<name>A0A919D0T7_9ACTN</name>
<evidence type="ECO:0000256" key="1">
    <source>
        <dbReference type="SAM" id="MobiDB-lite"/>
    </source>
</evidence>
<evidence type="ECO:0000313" key="3">
    <source>
        <dbReference type="Proteomes" id="UP000655443"/>
    </source>
</evidence>
<sequence length="129" mass="13751">MGMGIEGDCGVETFTELMLRQAIGGVGMMAWTLLLWQRFRFFEVDFPKSGGRSHSRGGNSALRPALSGAGIATEKPGEEKKAHVCQSDRRMVSSDADEAASGTVLGHVEDAQGCFPVGCLPDRETDNCG</sequence>
<reference evidence="2" key="2">
    <citation type="submission" date="2020-09" db="EMBL/GenBank/DDBJ databases">
        <authorList>
            <person name="Sun Q."/>
            <person name="Ohkuma M."/>
        </authorList>
    </citation>
    <scope>NUCLEOTIDE SEQUENCE</scope>
    <source>
        <strain evidence="2">JCM 4714</strain>
    </source>
</reference>